<keyword evidence="4 8" id="KW-0812">Transmembrane</keyword>
<dbReference type="InterPro" id="IPR037066">
    <property type="entry name" value="Plug_dom_sf"/>
</dbReference>
<dbReference type="RefSeq" id="WP_124738603.1">
    <property type="nucleotide sequence ID" value="NZ_CP034086.1"/>
</dbReference>
<sequence length="799" mass="86121">MRYVKQVSLIALCASLATTARAQQALPTIEVGGAPLRSTARPPVQTTPSTQRAPAGRASVTSAPATPALPASPIVRYAVPAATYTITGNELQNTRAFNLPENLVRQAPGVTVNDVAGGPFLPEIDFRGFVASPIAGTPQGLAVYQNGIRINEAWGDNVYWDMIPSVAIDRFTLVTGNPLFGLNAIGGAVTLDMKNGFTWQGFELDGRFGSRGRRQASMQHGLISGPFATYMAMEALGDDGYRQFSGAHIKRFYGDVGYRGESGEIHANVTLANNKFGVSGPAPVDLTNLDESAVFTTPQTIKNTLSMFDINGVFQATPTWKLFGDMHYRAFDQARVDGNTTEFECEVDESLCESDAGDTNIPNFFNGQVALGAIDRTWTRSRTVGGTVQVTNEDLYFGFHNKITFGVSYDHGWTAFSANEELGIIQPNLVVGGFGYIVEEQATGISSVSVRAANDYLGVYALDSLDLTDDLKVTAGARFNRANIALYDMRGTTLNGNGVFTRINPVAGLTYKILPNVSAYASYSEANRAPTPLELGCADPNRPCLIDNFLVADPPLKQVEAQTIEAGFRGDIAVPTILPAYADALPGNLNWSLGVFRTYSFNDILSVPSAINGRGYFTNAGTTLRQGIESSFRYTTERVNAFLNYTHTDATFRSTIVLGAPDNPLTGTFGTGGSILVTPGANLTSVPRHRFKAGIDFAVTPLWKVGADFQYSSGPYIRGDEINLAGRLPSYGILNFRTSYQLGPNIQVYGLLENVTNTRARSFGTFFDTNDISFLAFNNPRMVSIGPPLGVYGGVKITY</sequence>
<gene>
    <name evidence="14" type="ORF">EHO51_09020</name>
</gene>
<accession>A0A3G8M4G4</accession>
<evidence type="ECO:0000313" key="14">
    <source>
        <dbReference type="EMBL" id="AZG76859.1"/>
    </source>
</evidence>
<proteinExistence type="inferred from homology"/>
<evidence type="ECO:0000256" key="2">
    <source>
        <dbReference type="ARBA" id="ARBA00022448"/>
    </source>
</evidence>
<dbReference type="EMBL" id="CP034086">
    <property type="protein sequence ID" value="AZG76859.1"/>
    <property type="molecule type" value="Genomic_DNA"/>
</dbReference>
<evidence type="ECO:0000256" key="6">
    <source>
        <dbReference type="ARBA" id="ARBA00023136"/>
    </source>
</evidence>
<dbReference type="PANTHER" id="PTHR30069:SF39">
    <property type="entry name" value="BLL6183 PROTEIN"/>
    <property type="match status" value="1"/>
</dbReference>
<feature type="signal peptide" evidence="11">
    <location>
        <begin position="1"/>
        <end position="22"/>
    </location>
</feature>
<comment type="subcellular location">
    <subcellularLocation>
        <location evidence="1 8">Cell outer membrane</location>
        <topology evidence="1 8">Multi-pass membrane protein</topology>
    </subcellularLocation>
</comment>
<dbReference type="Proteomes" id="UP000273982">
    <property type="component" value="Chromosome"/>
</dbReference>
<dbReference type="KEGG" id="mros:EHO51_09020"/>
<dbReference type="AlphaFoldDB" id="A0A3G8M4G4"/>
<keyword evidence="2 8" id="KW-0813">Transport</keyword>
<dbReference type="GO" id="GO:0015344">
    <property type="term" value="F:siderophore uptake transmembrane transporter activity"/>
    <property type="evidence" value="ECO:0007669"/>
    <property type="project" value="TreeGrafter"/>
</dbReference>
<keyword evidence="3 8" id="KW-1134">Transmembrane beta strand</keyword>
<comment type="similarity">
    <text evidence="8 9">Belongs to the TonB-dependent receptor family.</text>
</comment>
<keyword evidence="11" id="KW-0732">Signal</keyword>
<evidence type="ECO:0000256" key="8">
    <source>
        <dbReference type="PROSITE-ProRule" id="PRU01360"/>
    </source>
</evidence>
<feature type="region of interest" description="Disordered" evidence="10">
    <location>
        <begin position="33"/>
        <end position="65"/>
    </location>
</feature>
<dbReference type="InterPro" id="IPR039426">
    <property type="entry name" value="TonB-dep_rcpt-like"/>
</dbReference>
<protein>
    <submittedName>
        <fullName evidence="14">TonB-dependent receptor</fullName>
    </submittedName>
</protein>
<dbReference type="Gene3D" id="2.40.170.20">
    <property type="entry name" value="TonB-dependent receptor, beta-barrel domain"/>
    <property type="match status" value="1"/>
</dbReference>
<dbReference type="InterPro" id="IPR000531">
    <property type="entry name" value="Beta-barrel_TonB"/>
</dbReference>
<dbReference type="Pfam" id="PF07715">
    <property type="entry name" value="Plug"/>
    <property type="match status" value="1"/>
</dbReference>
<evidence type="ECO:0000256" key="11">
    <source>
        <dbReference type="SAM" id="SignalP"/>
    </source>
</evidence>
<evidence type="ECO:0000259" key="13">
    <source>
        <dbReference type="Pfam" id="PF07715"/>
    </source>
</evidence>
<dbReference type="Gene3D" id="2.170.130.10">
    <property type="entry name" value="TonB-dependent receptor, plug domain"/>
    <property type="match status" value="1"/>
</dbReference>
<dbReference type="GO" id="GO:0009279">
    <property type="term" value="C:cell outer membrane"/>
    <property type="evidence" value="ECO:0007669"/>
    <property type="project" value="UniProtKB-SubCell"/>
</dbReference>
<evidence type="ECO:0000256" key="4">
    <source>
        <dbReference type="ARBA" id="ARBA00022692"/>
    </source>
</evidence>
<evidence type="ECO:0000256" key="3">
    <source>
        <dbReference type="ARBA" id="ARBA00022452"/>
    </source>
</evidence>
<dbReference type="PANTHER" id="PTHR30069">
    <property type="entry name" value="TONB-DEPENDENT OUTER MEMBRANE RECEPTOR"/>
    <property type="match status" value="1"/>
</dbReference>
<evidence type="ECO:0000256" key="9">
    <source>
        <dbReference type="RuleBase" id="RU003357"/>
    </source>
</evidence>
<name>A0A3G8M4G4_9HYPH</name>
<dbReference type="Pfam" id="PF00593">
    <property type="entry name" value="TonB_dep_Rec_b-barrel"/>
    <property type="match status" value="1"/>
</dbReference>
<reference evidence="14 15" key="1">
    <citation type="submission" date="2018-11" db="EMBL/GenBank/DDBJ databases">
        <title>Genome squencing of methanotrophic bacteria isolated from alkaline groundwater in Korea.</title>
        <authorList>
            <person name="Nguyen L.N."/>
        </authorList>
    </citation>
    <scope>NUCLEOTIDE SEQUENCE [LARGE SCALE GENOMIC DNA]</scope>
    <source>
        <strain evidence="14 15">GW6</strain>
    </source>
</reference>
<keyword evidence="14" id="KW-0675">Receptor</keyword>
<keyword evidence="7 8" id="KW-0998">Cell outer membrane</keyword>
<dbReference type="InterPro" id="IPR012910">
    <property type="entry name" value="Plug_dom"/>
</dbReference>
<dbReference type="InterPro" id="IPR036942">
    <property type="entry name" value="Beta-barrel_TonB_sf"/>
</dbReference>
<dbReference type="PROSITE" id="PS52016">
    <property type="entry name" value="TONB_DEPENDENT_REC_3"/>
    <property type="match status" value="1"/>
</dbReference>
<feature type="domain" description="TonB-dependent receptor plug" evidence="13">
    <location>
        <begin position="78"/>
        <end position="188"/>
    </location>
</feature>
<evidence type="ECO:0000256" key="1">
    <source>
        <dbReference type="ARBA" id="ARBA00004571"/>
    </source>
</evidence>
<organism evidence="14 15">
    <name type="scientific">Methylocystis rosea</name>
    <dbReference type="NCBI Taxonomy" id="173366"/>
    <lineage>
        <taxon>Bacteria</taxon>
        <taxon>Pseudomonadati</taxon>
        <taxon>Pseudomonadota</taxon>
        <taxon>Alphaproteobacteria</taxon>
        <taxon>Hyphomicrobiales</taxon>
        <taxon>Methylocystaceae</taxon>
        <taxon>Methylocystis</taxon>
    </lineage>
</organism>
<evidence type="ECO:0000313" key="15">
    <source>
        <dbReference type="Proteomes" id="UP000273982"/>
    </source>
</evidence>
<dbReference type="GO" id="GO:0044718">
    <property type="term" value="P:siderophore transmembrane transport"/>
    <property type="evidence" value="ECO:0007669"/>
    <property type="project" value="TreeGrafter"/>
</dbReference>
<keyword evidence="5 9" id="KW-0798">TonB box</keyword>
<evidence type="ECO:0000259" key="12">
    <source>
        <dbReference type="Pfam" id="PF00593"/>
    </source>
</evidence>
<dbReference type="SUPFAM" id="SSF56935">
    <property type="entry name" value="Porins"/>
    <property type="match status" value="1"/>
</dbReference>
<keyword evidence="6 8" id="KW-0472">Membrane</keyword>
<feature type="domain" description="TonB-dependent receptor-like beta-barrel" evidence="12">
    <location>
        <begin position="277"/>
        <end position="754"/>
    </location>
</feature>
<feature type="chain" id="PRO_5018298074" evidence="11">
    <location>
        <begin position="23"/>
        <end position="799"/>
    </location>
</feature>
<evidence type="ECO:0000256" key="7">
    <source>
        <dbReference type="ARBA" id="ARBA00023237"/>
    </source>
</evidence>
<evidence type="ECO:0000256" key="5">
    <source>
        <dbReference type="ARBA" id="ARBA00023077"/>
    </source>
</evidence>
<evidence type="ECO:0000256" key="10">
    <source>
        <dbReference type="SAM" id="MobiDB-lite"/>
    </source>
</evidence>